<keyword evidence="2 4" id="KW-0238">DNA-binding</keyword>
<dbReference type="Gene3D" id="1.10.150.130">
    <property type="match status" value="1"/>
</dbReference>
<dbReference type="PANTHER" id="PTHR30349:SF41">
    <property type="entry name" value="INTEGRASE_RECOMBINASE PROTEIN MJ0367-RELATED"/>
    <property type="match status" value="1"/>
</dbReference>
<dbReference type="InterPro" id="IPR050090">
    <property type="entry name" value="Tyrosine_recombinase_XerCD"/>
</dbReference>
<evidence type="ECO:0000313" key="8">
    <source>
        <dbReference type="Proteomes" id="UP000441354"/>
    </source>
</evidence>
<dbReference type="AlphaFoldDB" id="A0A7V7UT01"/>
<accession>A0A7V7UT01</accession>
<evidence type="ECO:0000256" key="4">
    <source>
        <dbReference type="PROSITE-ProRule" id="PRU01248"/>
    </source>
</evidence>
<dbReference type="OrthoDB" id="974902at2"/>
<gene>
    <name evidence="7" type="ORF">F7732_21115</name>
</gene>
<keyword evidence="3" id="KW-0233">DNA recombination</keyword>
<dbReference type="InterPro" id="IPR002104">
    <property type="entry name" value="Integrase_catalytic"/>
</dbReference>
<dbReference type="InterPro" id="IPR010998">
    <property type="entry name" value="Integrase_recombinase_N"/>
</dbReference>
<dbReference type="PROSITE" id="PS51898">
    <property type="entry name" value="TYR_RECOMBINASE"/>
    <property type="match status" value="1"/>
</dbReference>
<dbReference type="GO" id="GO:0003677">
    <property type="term" value="F:DNA binding"/>
    <property type="evidence" value="ECO:0007669"/>
    <property type="project" value="UniProtKB-UniRule"/>
</dbReference>
<evidence type="ECO:0000256" key="3">
    <source>
        <dbReference type="ARBA" id="ARBA00023172"/>
    </source>
</evidence>
<dbReference type="Pfam" id="PF13102">
    <property type="entry name" value="Phage_int_SAM_5"/>
    <property type="match status" value="1"/>
</dbReference>
<keyword evidence="8" id="KW-1185">Reference proteome</keyword>
<dbReference type="EMBL" id="WBOT01000012">
    <property type="protein sequence ID" value="KAB2329428.1"/>
    <property type="molecule type" value="Genomic_DNA"/>
</dbReference>
<dbReference type="InterPro" id="IPR025269">
    <property type="entry name" value="SAM-like_dom"/>
</dbReference>
<evidence type="ECO:0000259" key="6">
    <source>
        <dbReference type="PROSITE" id="PS51900"/>
    </source>
</evidence>
<dbReference type="Proteomes" id="UP000441354">
    <property type="component" value="Unassembled WGS sequence"/>
</dbReference>
<comment type="caution">
    <text evidence="7">The sequence shown here is derived from an EMBL/GenBank/DDBJ whole genome shotgun (WGS) entry which is preliminary data.</text>
</comment>
<evidence type="ECO:0000313" key="7">
    <source>
        <dbReference type="EMBL" id="KAB2329428.1"/>
    </source>
</evidence>
<comment type="similarity">
    <text evidence="1">Belongs to the 'phage' integrase family.</text>
</comment>
<dbReference type="Gene3D" id="1.10.443.10">
    <property type="entry name" value="Intergrase catalytic core"/>
    <property type="match status" value="1"/>
</dbReference>
<dbReference type="InterPro" id="IPR044068">
    <property type="entry name" value="CB"/>
</dbReference>
<dbReference type="GO" id="GO:0015074">
    <property type="term" value="P:DNA integration"/>
    <property type="evidence" value="ECO:0007669"/>
    <property type="project" value="UniProtKB-KW"/>
</dbReference>
<dbReference type="GO" id="GO:0006310">
    <property type="term" value="P:DNA recombination"/>
    <property type="evidence" value="ECO:0007669"/>
    <property type="project" value="UniProtKB-KW"/>
</dbReference>
<evidence type="ECO:0000256" key="2">
    <source>
        <dbReference type="ARBA" id="ARBA00023125"/>
    </source>
</evidence>
<dbReference type="InterPro" id="IPR011010">
    <property type="entry name" value="DNA_brk_join_enz"/>
</dbReference>
<dbReference type="RefSeq" id="WP_151576001.1">
    <property type="nucleotide sequence ID" value="NZ_WBOT01000012.1"/>
</dbReference>
<sequence length="307" mass="35942">MKLIETQIGKYLEWLRKNGKTENTANSYIKVINYFSTWFLQLYKEEIDIQKVRSIDLEEWKKYLLKEKKKKNGEPLSIKTINNYIEGIKSFFRFLQESNIILDNPAEAIKPQLLKTEYTPRWLENKEKRILLRVIDDPVLKTKNYSRYLRNKLIIYLGLHAGLRISEIVNLSIYDFKDGYIQVREGKGQAARDIPMNKNLSNVLSEWMKVRKDIKFQTDALLVSQKGSRLTTSGIYYLFEKLVEKTNIKDLTPHTLRHTFANDLLQNNQPITYVAALLGHNDLDTTRIYTSPKKKGLQDAVDSLSTE</sequence>
<name>A0A7V7UT01_9BACI</name>
<dbReference type="InterPro" id="IPR013762">
    <property type="entry name" value="Integrase-like_cat_sf"/>
</dbReference>
<dbReference type="SUPFAM" id="SSF56349">
    <property type="entry name" value="DNA breaking-rejoining enzymes"/>
    <property type="match status" value="1"/>
</dbReference>
<reference evidence="7 8" key="1">
    <citation type="journal article" date="2014" name="Arch. Microbiol.">
        <title>Bacillus mesophilum sp. nov., strain IITR-54T, a novel 4-chlorobiphenyl dechlorinating bacterium.</title>
        <authorList>
            <person name="Manickam N."/>
            <person name="Singh N.K."/>
            <person name="Bajaj A."/>
            <person name="Kumar R.M."/>
            <person name="Kaur G."/>
            <person name="Kaur N."/>
            <person name="Bala M."/>
            <person name="Kumar A."/>
            <person name="Mayilraj S."/>
        </authorList>
    </citation>
    <scope>NUCLEOTIDE SEQUENCE [LARGE SCALE GENOMIC DNA]</scope>
    <source>
        <strain evidence="7 8">IITR-54</strain>
    </source>
</reference>
<dbReference type="Pfam" id="PF00589">
    <property type="entry name" value="Phage_integrase"/>
    <property type="match status" value="1"/>
</dbReference>
<evidence type="ECO:0000256" key="1">
    <source>
        <dbReference type="ARBA" id="ARBA00008857"/>
    </source>
</evidence>
<feature type="domain" description="Core-binding (CB)" evidence="6">
    <location>
        <begin position="2"/>
        <end position="96"/>
    </location>
</feature>
<evidence type="ECO:0000259" key="5">
    <source>
        <dbReference type="PROSITE" id="PS51898"/>
    </source>
</evidence>
<proteinExistence type="inferred from homology"/>
<feature type="domain" description="Tyr recombinase" evidence="5">
    <location>
        <begin position="118"/>
        <end position="302"/>
    </location>
</feature>
<dbReference type="PANTHER" id="PTHR30349">
    <property type="entry name" value="PHAGE INTEGRASE-RELATED"/>
    <property type="match status" value="1"/>
</dbReference>
<dbReference type="PROSITE" id="PS51900">
    <property type="entry name" value="CB"/>
    <property type="match status" value="1"/>
</dbReference>
<protein>
    <submittedName>
        <fullName evidence="7">Tyrosine-type recombinase/integrase</fullName>
    </submittedName>
</protein>
<organism evidence="7 8">
    <name type="scientific">Bacillus mesophilum</name>
    <dbReference type="NCBI Taxonomy" id="1071718"/>
    <lineage>
        <taxon>Bacteria</taxon>
        <taxon>Bacillati</taxon>
        <taxon>Bacillota</taxon>
        <taxon>Bacilli</taxon>
        <taxon>Bacillales</taxon>
        <taxon>Bacillaceae</taxon>
        <taxon>Bacillus</taxon>
    </lineage>
</organism>